<dbReference type="PANTHER" id="PTHR23502">
    <property type="entry name" value="MAJOR FACILITATOR SUPERFAMILY"/>
    <property type="match status" value="1"/>
</dbReference>
<comment type="similarity">
    <text evidence="2">Belongs to the major facilitator superfamily.</text>
</comment>
<feature type="compositionally biased region" description="Polar residues" evidence="6">
    <location>
        <begin position="1"/>
        <end position="24"/>
    </location>
</feature>
<dbReference type="InterPro" id="IPR011701">
    <property type="entry name" value="MFS"/>
</dbReference>
<feature type="transmembrane region" description="Helical" evidence="7">
    <location>
        <begin position="61"/>
        <end position="83"/>
    </location>
</feature>
<feature type="domain" description="Major facilitator superfamily (MFS) profile" evidence="8">
    <location>
        <begin position="60"/>
        <end position="497"/>
    </location>
</feature>
<dbReference type="Pfam" id="PF07690">
    <property type="entry name" value="MFS_1"/>
    <property type="match status" value="1"/>
</dbReference>
<feature type="transmembrane region" description="Helical" evidence="7">
    <location>
        <begin position="468"/>
        <end position="488"/>
    </location>
</feature>
<dbReference type="GO" id="GO:0022857">
    <property type="term" value="F:transmembrane transporter activity"/>
    <property type="evidence" value="ECO:0007669"/>
    <property type="project" value="InterPro"/>
</dbReference>
<evidence type="ECO:0000259" key="8">
    <source>
        <dbReference type="PROSITE" id="PS50850"/>
    </source>
</evidence>
<proteinExistence type="inferred from homology"/>
<evidence type="ECO:0000313" key="9">
    <source>
        <dbReference type="EMBL" id="KAJ7727748.1"/>
    </source>
</evidence>
<name>A0AAD7MQQ2_9AGAR</name>
<feature type="transmembrane region" description="Helical" evidence="7">
    <location>
        <begin position="183"/>
        <end position="203"/>
    </location>
</feature>
<feature type="transmembrane region" description="Helical" evidence="7">
    <location>
        <begin position="439"/>
        <end position="462"/>
    </location>
</feature>
<feature type="transmembrane region" description="Helical" evidence="7">
    <location>
        <begin position="375"/>
        <end position="396"/>
    </location>
</feature>
<gene>
    <name evidence="9" type="ORF">B0H16DRAFT_1383317</name>
</gene>
<dbReference type="CDD" id="cd17323">
    <property type="entry name" value="MFS_Tpo1_MDR_like"/>
    <property type="match status" value="1"/>
</dbReference>
<feature type="transmembrane region" description="Helical" evidence="7">
    <location>
        <begin position="215"/>
        <end position="236"/>
    </location>
</feature>
<dbReference type="InterPro" id="IPR036259">
    <property type="entry name" value="MFS_trans_sf"/>
</dbReference>
<keyword evidence="5 7" id="KW-0472">Membrane</keyword>
<evidence type="ECO:0000256" key="6">
    <source>
        <dbReference type="SAM" id="MobiDB-lite"/>
    </source>
</evidence>
<keyword evidence="4 7" id="KW-1133">Transmembrane helix</keyword>
<evidence type="ECO:0000256" key="5">
    <source>
        <dbReference type="ARBA" id="ARBA00023136"/>
    </source>
</evidence>
<evidence type="ECO:0000256" key="1">
    <source>
        <dbReference type="ARBA" id="ARBA00004141"/>
    </source>
</evidence>
<feature type="transmembrane region" description="Helical" evidence="7">
    <location>
        <begin position="402"/>
        <end position="427"/>
    </location>
</feature>
<feature type="region of interest" description="Disordered" evidence="6">
    <location>
        <begin position="1"/>
        <end position="45"/>
    </location>
</feature>
<sequence length="503" mass="53813">MDKTNENSAPSDATKESSPVPSQTEKGKIAANKDPNVVDWDGPDDPANPLNWPGWKTGINCLLISMSTFVTPLASSMFAPGVPTVMEDFQSDNDLLAAFVVSVYVLGFAAGPMAIAPLSEIYGRVPVYHVCNVGFIAFLVACALAPSLNSLIAFRFLCGLFGSCPITNGGGSIGDMVRQEKRGVAMSGFAMGPLLGPIIGPVAGGFLTAAKGWRWTFWVLAILGGVVAIAEVVLLSETYAPVLLNRKAKQLQKETGNMALRSKLDNGSTPRELFKHTILRPFRMLAFSPIIIITTIYIAVVYGYLYIMFTSVTEVFEETYGFSTQIVGLVFIGLGVGSVAGVVYFSMTSDPYIRKKLAEAAGEEIPTRVKPEFRLPAVLVGSVVMPAGFFVYGWTAQFHVHWIVPIIGTAIIGAGNMLNFMSVTVYLVDAFTIHAASALAANTVVRSVAGAVLPLCGLQMYAVLGLGWGNSLLGFIAIAGIPAVIGLMRKGEWLRTKYELKDV</sequence>
<dbReference type="PANTHER" id="PTHR23502:SF68">
    <property type="entry name" value="MULTIDRUG TRANSPORTER, PUTATIVE (AFU_ORTHOLOGUE AFUA_3G01120)-RELATED"/>
    <property type="match status" value="1"/>
</dbReference>
<dbReference type="EMBL" id="JARKIB010000177">
    <property type="protein sequence ID" value="KAJ7727748.1"/>
    <property type="molecule type" value="Genomic_DNA"/>
</dbReference>
<evidence type="ECO:0000256" key="7">
    <source>
        <dbReference type="SAM" id="Phobius"/>
    </source>
</evidence>
<feature type="transmembrane region" description="Helical" evidence="7">
    <location>
        <begin position="284"/>
        <end position="306"/>
    </location>
</feature>
<dbReference type="PROSITE" id="PS50850">
    <property type="entry name" value="MFS"/>
    <property type="match status" value="1"/>
</dbReference>
<dbReference type="SUPFAM" id="SSF103473">
    <property type="entry name" value="MFS general substrate transporter"/>
    <property type="match status" value="1"/>
</dbReference>
<comment type="subcellular location">
    <subcellularLocation>
        <location evidence="1">Membrane</location>
        <topology evidence="1">Multi-pass membrane protein</topology>
    </subcellularLocation>
</comment>
<reference evidence="9" key="1">
    <citation type="submission" date="2023-03" db="EMBL/GenBank/DDBJ databases">
        <title>Massive genome expansion in bonnet fungi (Mycena s.s.) driven by repeated elements and novel gene families across ecological guilds.</title>
        <authorList>
            <consortium name="Lawrence Berkeley National Laboratory"/>
            <person name="Harder C.B."/>
            <person name="Miyauchi S."/>
            <person name="Viragh M."/>
            <person name="Kuo A."/>
            <person name="Thoen E."/>
            <person name="Andreopoulos B."/>
            <person name="Lu D."/>
            <person name="Skrede I."/>
            <person name="Drula E."/>
            <person name="Henrissat B."/>
            <person name="Morin E."/>
            <person name="Kohler A."/>
            <person name="Barry K."/>
            <person name="LaButti K."/>
            <person name="Morin E."/>
            <person name="Salamov A."/>
            <person name="Lipzen A."/>
            <person name="Mereny Z."/>
            <person name="Hegedus B."/>
            <person name="Baldrian P."/>
            <person name="Stursova M."/>
            <person name="Weitz H."/>
            <person name="Taylor A."/>
            <person name="Grigoriev I.V."/>
            <person name="Nagy L.G."/>
            <person name="Martin F."/>
            <person name="Kauserud H."/>
        </authorList>
    </citation>
    <scope>NUCLEOTIDE SEQUENCE</scope>
    <source>
        <strain evidence="9">CBHHK182m</strain>
    </source>
</reference>
<feature type="transmembrane region" description="Helical" evidence="7">
    <location>
        <begin position="95"/>
        <end position="115"/>
    </location>
</feature>
<dbReference type="AlphaFoldDB" id="A0AAD7MQQ2"/>
<keyword evidence="3 7" id="KW-0812">Transmembrane</keyword>
<protein>
    <submittedName>
        <fullName evidence="9">Bicyclomycin resistance protein</fullName>
    </submittedName>
</protein>
<evidence type="ECO:0000256" key="4">
    <source>
        <dbReference type="ARBA" id="ARBA00022989"/>
    </source>
</evidence>
<dbReference type="Proteomes" id="UP001215598">
    <property type="component" value="Unassembled WGS sequence"/>
</dbReference>
<feature type="transmembrane region" description="Helical" evidence="7">
    <location>
        <begin position="127"/>
        <end position="146"/>
    </location>
</feature>
<evidence type="ECO:0000256" key="3">
    <source>
        <dbReference type="ARBA" id="ARBA00022692"/>
    </source>
</evidence>
<feature type="transmembrane region" description="Helical" evidence="7">
    <location>
        <begin position="326"/>
        <end position="347"/>
    </location>
</feature>
<feature type="transmembrane region" description="Helical" evidence="7">
    <location>
        <begin position="152"/>
        <end position="171"/>
    </location>
</feature>
<dbReference type="Gene3D" id="1.20.1250.20">
    <property type="entry name" value="MFS general substrate transporter like domains"/>
    <property type="match status" value="1"/>
</dbReference>
<dbReference type="InterPro" id="IPR020846">
    <property type="entry name" value="MFS_dom"/>
</dbReference>
<evidence type="ECO:0000256" key="2">
    <source>
        <dbReference type="ARBA" id="ARBA00008335"/>
    </source>
</evidence>
<evidence type="ECO:0000313" key="10">
    <source>
        <dbReference type="Proteomes" id="UP001215598"/>
    </source>
</evidence>
<dbReference type="FunFam" id="1.20.1250.20:FF:000011">
    <property type="entry name" value="MFS multidrug transporter, putative"/>
    <property type="match status" value="1"/>
</dbReference>
<accession>A0AAD7MQQ2</accession>
<organism evidence="9 10">
    <name type="scientific">Mycena metata</name>
    <dbReference type="NCBI Taxonomy" id="1033252"/>
    <lineage>
        <taxon>Eukaryota</taxon>
        <taxon>Fungi</taxon>
        <taxon>Dikarya</taxon>
        <taxon>Basidiomycota</taxon>
        <taxon>Agaricomycotina</taxon>
        <taxon>Agaricomycetes</taxon>
        <taxon>Agaricomycetidae</taxon>
        <taxon>Agaricales</taxon>
        <taxon>Marasmiineae</taxon>
        <taxon>Mycenaceae</taxon>
        <taxon>Mycena</taxon>
    </lineage>
</organism>
<keyword evidence="10" id="KW-1185">Reference proteome</keyword>
<comment type="caution">
    <text evidence="9">The sequence shown here is derived from an EMBL/GenBank/DDBJ whole genome shotgun (WGS) entry which is preliminary data.</text>
</comment>
<dbReference type="GO" id="GO:0016020">
    <property type="term" value="C:membrane"/>
    <property type="evidence" value="ECO:0007669"/>
    <property type="project" value="UniProtKB-SubCell"/>
</dbReference>